<dbReference type="EMBL" id="WNTK01009626">
    <property type="protein sequence ID" value="KAG9462769.1"/>
    <property type="molecule type" value="Genomic_DNA"/>
</dbReference>
<dbReference type="AlphaFoldDB" id="A0A8J6BD74"/>
<dbReference type="SUPFAM" id="SSF109640">
    <property type="entry name" value="KRAB domain (Kruppel-associated box)"/>
    <property type="match status" value="1"/>
</dbReference>
<dbReference type="InterPro" id="IPR036051">
    <property type="entry name" value="KRAB_dom_sf"/>
</dbReference>
<dbReference type="OrthoDB" id="9892686at2759"/>
<gene>
    <name evidence="2" type="ORF">GDO78_023190</name>
</gene>
<dbReference type="Gene3D" id="6.10.140.140">
    <property type="match status" value="1"/>
</dbReference>
<name>A0A8J6BD74_ELECQ</name>
<dbReference type="PROSITE" id="PS50805">
    <property type="entry name" value="KRAB"/>
    <property type="match status" value="1"/>
</dbReference>
<sequence>MEKTSNEITRRILSLSLEIIYLLTGESYTLVKKTLGDCTTPNSHLHQSGGWSRSQSPITEAAPHLPIHEQKILELTNKITELLTGEVPIRCQDIAVYFSMEEWECLEGHKDLYKDIMMENHQPPISQGKKRHIIHIML</sequence>
<feature type="domain" description="KRAB" evidence="1">
    <location>
        <begin position="89"/>
        <end position="138"/>
    </location>
</feature>
<reference evidence="2" key="1">
    <citation type="thesis" date="2020" institute="ProQuest LLC" country="789 East Eisenhower Parkway, Ann Arbor, MI, USA">
        <title>Comparative Genomics and Chromosome Evolution.</title>
        <authorList>
            <person name="Mudd A.B."/>
        </authorList>
    </citation>
    <scope>NUCLEOTIDE SEQUENCE</scope>
    <source>
        <strain evidence="2">HN-11 Male</strain>
        <tissue evidence="2">Kidney and liver</tissue>
    </source>
</reference>
<organism evidence="2 3">
    <name type="scientific">Eleutherodactylus coqui</name>
    <name type="common">Puerto Rican coqui</name>
    <dbReference type="NCBI Taxonomy" id="57060"/>
    <lineage>
        <taxon>Eukaryota</taxon>
        <taxon>Metazoa</taxon>
        <taxon>Chordata</taxon>
        <taxon>Craniata</taxon>
        <taxon>Vertebrata</taxon>
        <taxon>Euteleostomi</taxon>
        <taxon>Amphibia</taxon>
        <taxon>Batrachia</taxon>
        <taxon>Anura</taxon>
        <taxon>Neobatrachia</taxon>
        <taxon>Hyloidea</taxon>
        <taxon>Eleutherodactylidae</taxon>
        <taxon>Eleutherodactylinae</taxon>
        <taxon>Eleutherodactylus</taxon>
        <taxon>Eleutherodactylus</taxon>
    </lineage>
</organism>
<dbReference type="InterPro" id="IPR001909">
    <property type="entry name" value="KRAB"/>
</dbReference>
<comment type="caution">
    <text evidence="2">The sequence shown here is derived from an EMBL/GenBank/DDBJ whole genome shotgun (WGS) entry which is preliminary data.</text>
</comment>
<keyword evidence="3" id="KW-1185">Reference proteome</keyword>
<accession>A0A8J6BD74</accession>
<dbReference type="Pfam" id="PF01352">
    <property type="entry name" value="KRAB"/>
    <property type="match status" value="1"/>
</dbReference>
<dbReference type="Proteomes" id="UP000770717">
    <property type="component" value="Unassembled WGS sequence"/>
</dbReference>
<protein>
    <recommendedName>
        <fullName evidence="1">KRAB domain-containing protein</fullName>
    </recommendedName>
</protein>
<evidence type="ECO:0000259" key="1">
    <source>
        <dbReference type="PROSITE" id="PS50805"/>
    </source>
</evidence>
<dbReference type="CDD" id="cd07765">
    <property type="entry name" value="KRAB_A-box"/>
    <property type="match status" value="1"/>
</dbReference>
<evidence type="ECO:0000313" key="2">
    <source>
        <dbReference type="EMBL" id="KAG9462769.1"/>
    </source>
</evidence>
<evidence type="ECO:0000313" key="3">
    <source>
        <dbReference type="Proteomes" id="UP000770717"/>
    </source>
</evidence>
<proteinExistence type="predicted"/>
<dbReference type="GO" id="GO:0006355">
    <property type="term" value="P:regulation of DNA-templated transcription"/>
    <property type="evidence" value="ECO:0007669"/>
    <property type="project" value="InterPro"/>
</dbReference>